<gene>
    <name evidence="1" type="ORF">Cgig2_028135</name>
</gene>
<organism evidence="1 2">
    <name type="scientific">Carnegiea gigantea</name>
    <dbReference type="NCBI Taxonomy" id="171969"/>
    <lineage>
        <taxon>Eukaryota</taxon>
        <taxon>Viridiplantae</taxon>
        <taxon>Streptophyta</taxon>
        <taxon>Embryophyta</taxon>
        <taxon>Tracheophyta</taxon>
        <taxon>Spermatophyta</taxon>
        <taxon>Magnoliopsida</taxon>
        <taxon>eudicotyledons</taxon>
        <taxon>Gunneridae</taxon>
        <taxon>Pentapetalae</taxon>
        <taxon>Caryophyllales</taxon>
        <taxon>Cactineae</taxon>
        <taxon>Cactaceae</taxon>
        <taxon>Cactoideae</taxon>
        <taxon>Echinocereeae</taxon>
        <taxon>Carnegiea</taxon>
    </lineage>
</organism>
<sequence length="154" mass="17305">MEGVFEESRDGKATYEGGLRNYMLMKEGMGIEEVRTLAKEAVGSDLSEHKVRYSLNYDKQMLIAVKGDRAVRLKGNNEHGYLYMGDNNGPRRPSAIAYHIKHNCRVVLMMMLGAIREHAKCNVITEEINISYPCDATVPFMSLSSTPTRKAIMA</sequence>
<dbReference type="AlphaFoldDB" id="A0A9Q1K7R3"/>
<dbReference type="EMBL" id="JAKOGI010000264">
    <property type="protein sequence ID" value="KAJ8438232.1"/>
    <property type="molecule type" value="Genomic_DNA"/>
</dbReference>
<name>A0A9Q1K7R3_9CARY</name>
<evidence type="ECO:0000313" key="2">
    <source>
        <dbReference type="Proteomes" id="UP001153076"/>
    </source>
</evidence>
<keyword evidence="2" id="KW-1185">Reference proteome</keyword>
<proteinExistence type="predicted"/>
<protein>
    <submittedName>
        <fullName evidence="1">Uncharacterized protein</fullName>
    </submittedName>
</protein>
<evidence type="ECO:0000313" key="1">
    <source>
        <dbReference type="EMBL" id="KAJ8438232.1"/>
    </source>
</evidence>
<dbReference type="Proteomes" id="UP001153076">
    <property type="component" value="Unassembled WGS sequence"/>
</dbReference>
<reference evidence="1" key="1">
    <citation type="submission" date="2022-04" db="EMBL/GenBank/DDBJ databases">
        <title>Carnegiea gigantea Genome sequencing and assembly v2.</title>
        <authorList>
            <person name="Copetti D."/>
            <person name="Sanderson M.J."/>
            <person name="Burquez A."/>
            <person name="Wojciechowski M.F."/>
        </authorList>
    </citation>
    <scope>NUCLEOTIDE SEQUENCE</scope>
    <source>
        <strain evidence="1">SGP5-SGP5p</strain>
        <tissue evidence="1">Aerial part</tissue>
    </source>
</reference>
<accession>A0A9Q1K7R3</accession>
<comment type="caution">
    <text evidence="1">The sequence shown here is derived from an EMBL/GenBank/DDBJ whole genome shotgun (WGS) entry which is preliminary data.</text>
</comment>